<sequence>MTNSVYGIALSGLNAARSGLSTTSNNIANSNTVGYNRQLVVQQARPSFGSDIGYIGQGVDIASVQRVYSDFLNSQEQKATSDSAFFKAKSEQISRVDALIADDSSGISGALSNFFAAAQTLTTNPADLPSRQNFLSAADSLAGRFNGLNNVLDELRNATNLRVKDTVAQVNDATAQIAQLNDRIVAAGSQTFNGGQPNDLLDQRDKLIMDLSQQVQVTRVNMADGSVNLFLGNGQPLVVKTTQFPVSTQVDPSDPKNLLVGTTQTINGQQALIPLKADTLGMGALAGYLSFRDNELNQYQNTVGLLAARVGEAINNIQTAGVDLDGNAGNPLFKFGSGSFLSGISRVVPNVNNSTTNVTNMTFKSVDLSKISGADYEVTIIGGQPQYRELGSTGSFQPATLVPDPTGNYYEIRDPAGAPLVQFQLDNATPQEGDTFTLMPVRDAALNMTSAITRPNEVAASSATNPSVGNNDNIRDIAALQTSRTLYKSNNAAGVSVSDAFNQLVSRVGNKARELQVSSDARDTVLKQVTESRDGLSGVNMDEEAANLIKYQQEYQASGKVISLAKELFQQILEMF</sequence>
<evidence type="ECO:0000256" key="2">
    <source>
        <dbReference type="ARBA" id="ARBA00004613"/>
    </source>
</evidence>
<dbReference type="Pfam" id="PF22638">
    <property type="entry name" value="FlgK_D1"/>
    <property type="match status" value="1"/>
</dbReference>
<dbReference type="Pfam" id="PF00460">
    <property type="entry name" value="Flg_bb_rod"/>
    <property type="match status" value="1"/>
</dbReference>
<evidence type="ECO:0000256" key="7">
    <source>
        <dbReference type="RuleBase" id="RU362065"/>
    </source>
</evidence>
<evidence type="ECO:0000256" key="6">
    <source>
        <dbReference type="ARBA" id="ARBA00023143"/>
    </source>
</evidence>
<protein>
    <recommendedName>
        <fullName evidence="4 7">Flagellar hook-associated protein 1</fullName>
        <shortName evidence="7">HAP1</shortName>
    </recommendedName>
</protein>
<dbReference type="EMBL" id="JANIGO010000004">
    <property type="protein sequence ID" value="MCQ8897358.1"/>
    <property type="molecule type" value="Genomic_DNA"/>
</dbReference>
<dbReference type="PANTHER" id="PTHR30033">
    <property type="entry name" value="FLAGELLAR HOOK-ASSOCIATED PROTEIN 1"/>
    <property type="match status" value="1"/>
</dbReference>
<dbReference type="PRINTS" id="PR01005">
    <property type="entry name" value="FLGHOOKAP1"/>
</dbReference>
<accession>A0ABT1WIN2</accession>
<keyword evidence="6 7" id="KW-0975">Bacterial flagellum</keyword>
<dbReference type="InterPro" id="IPR010930">
    <property type="entry name" value="Flg_bb/hook_C_dom"/>
</dbReference>
<proteinExistence type="inferred from homology"/>
<organism evidence="12 13">
    <name type="scientific">Limnobacter humi</name>
    <dbReference type="NCBI Taxonomy" id="1778671"/>
    <lineage>
        <taxon>Bacteria</taxon>
        <taxon>Pseudomonadati</taxon>
        <taxon>Pseudomonadota</taxon>
        <taxon>Betaproteobacteria</taxon>
        <taxon>Burkholderiales</taxon>
        <taxon>Burkholderiaceae</taxon>
        <taxon>Limnobacter</taxon>
    </lineage>
</organism>
<evidence type="ECO:0000256" key="4">
    <source>
        <dbReference type="ARBA" id="ARBA00016244"/>
    </source>
</evidence>
<evidence type="ECO:0000259" key="9">
    <source>
        <dbReference type="Pfam" id="PF00460"/>
    </source>
</evidence>
<dbReference type="PANTHER" id="PTHR30033:SF1">
    <property type="entry name" value="FLAGELLAR HOOK-ASSOCIATED PROTEIN 1"/>
    <property type="match status" value="1"/>
</dbReference>
<dbReference type="InterPro" id="IPR019776">
    <property type="entry name" value="Flagellar_basal_body_rod_CS"/>
</dbReference>
<name>A0ABT1WIN2_9BURK</name>
<dbReference type="PROSITE" id="PS00588">
    <property type="entry name" value="FLAGELLA_BB_ROD"/>
    <property type="match status" value="1"/>
</dbReference>
<keyword evidence="8" id="KW-0175">Coiled coil</keyword>
<dbReference type="InterPro" id="IPR053927">
    <property type="entry name" value="FlgK_helical"/>
</dbReference>
<feature type="coiled-coil region" evidence="8">
    <location>
        <begin position="163"/>
        <end position="190"/>
    </location>
</feature>
<gene>
    <name evidence="7 12" type="primary">flgK</name>
    <name evidence="12" type="ORF">NQT62_13030</name>
</gene>
<dbReference type="NCBIfam" id="TIGR02492">
    <property type="entry name" value="flgK_ends"/>
    <property type="match status" value="1"/>
</dbReference>
<evidence type="ECO:0000313" key="12">
    <source>
        <dbReference type="EMBL" id="MCQ8897358.1"/>
    </source>
</evidence>
<keyword evidence="12" id="KW-0282">Flagellum</keyword>
<keyword evidence="12" id="KW-0969">Cilium</keyword>
<keyword evidence="12" id="KW-0966">Cell projection</keyword>
<dbReference type="InterPro" id="IPR001444">
    <property type="entry name" value="Flag_bb_rod_N"/>
</dbReference>
<comment type="caution">
    <text evidence="12">The sequence shown here is derived from an EMBL/GenBank/DDBJ whole genome shotgun (WGS) entry which is preliminary data.</text>
</comment>
<evidence type="ECO:0000313" key="13">
    <source>
        <dbReference type="Proteomes" id="UP001204142"/>
    </source>
</evidence>
<feature type="domain" description="Flagellar hook-associated protein FlgK helical" evidence="11">
    <location>
        <begin position="94"/>
        <end position="333"/>
    </location>
</feature>
<evidence type="ECO:0000256" key="5">
    <source>
        <dbReference type="ARBA" id="ARBA00022525"/>
    </source>
</evidence>
<reference evidence="12 13" key="1">
    <citation type="submission" date="2022-07" db="EMBL/GenBank/DDBJ databases">
        <authorList>
            <person name="Xamxidin M."/>
            <person name="Wu M."/>
        </authorList>
    </citation>
    <scope>NUCLEOTIDE SEQUENCE [LARGE SCALE GENOMIC DNA]</scope>
    <source>
        <strain evidence="12 13">NBRC 111650</strain>
    </source>
</reference>
<feature type="domain" description="Flagellar basal-body/hook protein C-terminal" evidence="10">
    <location>
        <begin position="537"/>
        <end position="575"/>
    </location>
</feature>
<evidence type="ECO:0000256" key="3">
    <source>
        <dbReference type="ARBA" id="ARBA00009677"/>
    </source>
</evidence>
<feature type="domain" description="Flagellar basal body rod protein N-terminal" evidence="9">
    <location>
        <begin position="9"/>
        <end position="35"/>
    </location>
</feature>
<dbReference type="Pfam" id="PF06429">
    <property type="entry name" value="Flg_bbr_C"/>
    <property type="match status" value="1"/>
</dbReference>
<evidence type="ECO:0000259" key="10">
    <source>
        <dbReference type="Pfam" id="PF06429"/>
    </source>
</evidence>
<comment type="subcellular location">
    <subcellularLocation>
        <location evidence="1 7">Bacterial flagellum</location>
    </subcellularLocation>
    <subcellularLocation>
        <location evidence="2 7">Secreted</location>
    </subcellularLocation>
</comment>
<evidence type="ECO:0000259" key="11">
    <source>
        <dbReference type="Pfam" id="PF22638"/>
    </source>
</evidence>
<dbReference type="RefSeq" id="WP_256765153.1">
    <property type="nucleotide sequence ID" value="NZ_JANIGO010000004.1"/>
</dbReference>
<evidence type="ECO:0000256" key="8">
    <source>
        <dbReference type="SAM" id="Coils"/>
    </source>
</evidence>
<keyword evidence="13" id="KW-1185">Reference proteome</keyword>
<evidence type="ECO:0000256" key="1">
    <source>
        <dbReference type="ARBA" id="ARBA00004365"/>
    </source>
</evidence>
<dbReference type="SUPFAM" id="SSF64518">
    <property type="entry name" value="Phase 1 flagellin"/>
    <property type="match status" value="1"/>
</dbReference>
<comment type="similarity">
    <text evidence="3 7">Belongs to the flagella basal body rod proteins family.</text>
</comment>
<keyword evidence="5 7" id="KW-0964">Secreted</keyword>
<dbReference type="InterPro" id="IPR002371">
    <property type="entry name" value="FlgK"/>
</dbReference>
<dbReference type="Proteomes" id="UP001204142">
    <property type="component" value="Unassembled WGS sequence"/>
</dbReference>